<gene>
    <name evidence="2" type="ORF">SDJN03_29352</name>
</gene>
<dbReference type="EMBL" id="JAGKQH010000020">
    <property type="protein sequence ID" value="KAG6570437.1"/>
    <property type="molecule type" value="Genomic_DNA"/>
</dbReference>
<evidence type="ECO:0000256" key="1">
    <source>
        <dbReference type="SAM" id="MobiDB-lite"/>
    </source>
</evidence>
<proteinExistence type="predicted"/>
<evidence type="ECO:0000313" key="2">
    <source>
        <dbReference type="EMBL" id="KAG6570437.1"/>
    </source>
</evidence>
<feature type="compositionally biased region" description="Basic and acidic residues" evidence="1">
    <location>
        <begin position="67"/>
        <end position="77"/>
    </location>
</feature>
<sequence length="378" mass="42831">MVRVEEIELAKPQIVLSRVIFEGCSYIGREQLRVRLVLGSYSRWLPDQPKSTASRSATSTTSTNQESGERGELKEEKNKRSNYLKNSFLMLTWRFGGLSKLLFFAQQAHQRRKARPVCAGNAKMSVFSEDRGRNAVLLYLIITLQVSIIPFREVVLKFSYLLQSLLTNIARKRLESLPCGGRISPGSWSLPYGANHITETDPLILEAAACSLLMLLRRFSTRIEGNTTTYRMPSMLSPICCYDEEALYRASKNSSSMDAKCADYQKRLMEENQRRFSAEAKVGMPDVNIALCWHDGVCCSPFLELVIDAALLILLTWASKLTGETENPISALILWYCSRGWHQMDEDKRLSDCNMCPTFSSRSLQEYHNAALLINKHG</sequence>
<name>A0AAV6LU25_9ROSI</name>
<organism evidence="2 3">
    <name type="scientific">Cucurbita argyrosperma subsp. sororia</name>
    <dbReference type="NCBI Taxonomy" id="37648"/>
    <lineage>
        <taxon>Eukaryota</taxon>
        <taxon>Viridiplantae</taxon>
        <taxon>Streptophyta</taxon>
        <taxon>Embryophyta</taxon>
        <taxon>Tracheophyta</taxon>
        <taxon>Spermatophyta</taxon>
        <taxon>Magnoliopsida</taxon>
        <taxon>eudicotyledons</taxon>
        <taxon>Gunneridae</taxon>
        <taxon>Pentapetalae</taxon>
        <taxon>rosids</taxon>
        <taxon>fabids</taxon>
        <taxon>Cucurbitales</taxon>
        <taxon>Cucurbitaceae</taxon>
        <taxon>Cucurbiteae</taxon>
        <taxon>Cucurbita</taxon>
    </lineage>
</organism>
<comment type="caution">
    <text evidence="2">The sequence shown here is derived from an EMBL/GenBank/DDBJ whole genome shotgun (WGS) entry which is preliminary data.</text>
</comment>
<evidence type="ECO:0000313" key="3">
    <source>
        <dbReference type="Proteomes" id="UP000685013"/>
    </source>
</evidence>
<dbReference type="Proteomes" id="UP000685013">
    <property type="component" value="Chromosome 20"/>
</dbReference>
<accession>A0AAV6LU25</accession>
<dbReference type="AlphaFoldDB" id="A0AAV6LU25"/>
<feature type="compositionally biased region" description="Low complexity" evidence="1">
    <location>
        <begin position="51"/>
        <end position="63"/>
    </location>
</feature>
<reference evidence="2 3" key="1">
    <citation type="journal article" date="2021" name="Hortic Res">
        <title>The domestication of Cucurbita argyrosperma as revealed by the genome of its wild relative.</title>
        <authorList>
            <person name="Barrera-Redondo J."/>
            <person name="Sanchez-de la Vega G."/>
            <person name="Aguirre-Liguori J.A."/>
            <person name="Castellanos-Morales G."/>
            <person name="Gutierrez-Guerrero Y.T."/>
            <person name="Aguirre-Dugua X."/>
            <person name="Aguirre-Planter E."/>
            <person name="Tenaillon M.I."/>
            <person name="Lira-Saade R."/>
            <person name="Eguiarte L.E."/>
        </authorList>
    </citation>
    <scope>NUCLEOTIDE SEQUENCE [LARGE SCALE GENOMIC DNA]</scope>
    <source>
        <strain evidence="2">JBR-2021</strain>
    </source>
</reference>
<keyword evidence="3" id="KW-1185">Reference proteome</keyword>
<protein>
    <submittedName>
        <fullName evidence="2">Uncharacterized protein</fullName>
    </submittedName>
</protein>
<feature type="region of interest" description="Disordered" evidence="1">
    <location>
        <begin position="47"/>
        <end position="77"/>
    </location>
</feature>
<feature type="non-terminal residue" evidence="2">
    <location>
        <position position="1"/>
    </location>
</feature>